<name>A0A418W9E8_9PROT</name>
<dbReference type="PANTHER" id="PTHR43194:SF2">
    <property type="entry name" value="PEROXISOMAL MEMBRANE PROTEIN LPX1"/>
    <property type="match status" value="1"/>
</dbReference>
<reference evidence="2 3" key="1">
    <citation type="submission" date="2018-09" db="EMBL/GenBank/DDBJ databases">
        <authorList>
            <person name="Zhu H."/>
        </authorList>
    </citation>
    <scope>NUCLEOTIDE SEQUENCE [LARGE SCALE GENOMIC DNA]</scope>
    <source>
        <strain evidence="2 3">K1W22B-8</strain>
    </source>
</reference>
<dbReference type="EMBL" id="QYUK01000011">
    <property type="protein sequence ID" value="RJF86619.1"/>
    <property type="molecule type" value="Genomic_DNA"/>
</dbReference>
<protein>
    <submittedName>
        <fullName evidence="2">Alpha/beta hydrolase</fullName>
    </submittedName>
</protein>
<evidence type="ECO:0000313" key="2">
    <source>
        <dbReference type="EMBL" id="RJF86619.1"/>
    </source>
</evidence>
<accession>A0A418W9E8</accession>
<proteinExistence type="predicted"/>
<keyword evidence="2" id="KW-0378">Hydrolase</keyword>
<dbReference type="InterPro" id="IPR029058">
    <property type="entry name" value="AB_hydrolase_fold"/>
</dbReference>
<dbReference type="GO" id="GO:0016787">
    <property type="term" value="F:hydrolase activity"/>
    <property type="evidence" value="ECO:0007669"/>
    <property type="project" value="UniProtKB-KW"/>
</dbReference>
<comment type="caution">
    <text evidence="2">The sequence shown here is derived from an EMBL/GenBank/DDBJ whole genome shotgun (WGS) entry which is preliminary data.</text>
</comment>
<feature type="domain" description="AB hydrolase-1" evidence="1">
    <location>
        <begin position="33"/>
        <end position="277"/>
    </location>
</feature>
<dbReference type="SUPFAM" id="SSF53474">
    <property type="entry name" value="alpha/beta-Hydrolases"/>
    <property type="match status" value="1"/>
</dbReference>
<evidence type="ECO:0000259" key="1">
    <source>
        <dbReference type="Pfam" id="PF12697"/>
    </source>
</evidence>
<dbReference type="InterPro" id="IPR050228">
    <property type="entry name" value="Carboxylesterase_BioH"/>
</dbReference>
<dbReference type="PANTHER" id="PTHR43194">
    <property type="entry name" value="HYDROLASE ALPHA/BETA FOLD FAMILY"/>
    <property type="match status" value="1"/>
</dbReference>
<dbReference type="AlphaFoldDB" id="A0A418W9E8"/>
<sequence length="287" mass="30484">MMAAYRDLRYTSHDGLSLYARYYGNFSDSRLPVVCLPGLTRNSKDFESLALHLSQGGRRVISPDFRGRGLSDYDPVMMNYVPPTYARDVIELLGLTGINRAVFVGTSLGGIVTQIVSLLAPHLLAGAVLNDIGPELSPEGLARIAAFAGNQSDPATWDEAVAQIKGLNLSQFPVLPDTAWERFAHAVFVEKPEGGLRPNYDAKIGEALRTGGPGGDLWAVFGGLAAVPTAVLRGALSDLLSPATVAKMVAAKPDLVTVEVPERGHAPLLDEPVSVAAIEALIARVEG</sequence>
<evidence type="ECO:0000313" key="3">
    <source>
        <dbReference type="Proteomes" id="UP000284605"/>
    </source>
</evidence>
<dbReference type="InterPro" id="IPR000073">
    <property type="entry name" value="AB_hydrolase_1"/>
</dbReference>
<gene>
    <name evidence="2" type="ORF">D3874_05955</name>
</gene>
<dbReference type="Proteomes" id="UP000284605">
    <property type="component" value="Unassembled WGS sequence"/>
</dbReference>
<dbReference type="Pfam" id="PF12697">
    <property type="entry name" value="Abhydrolase_6"/>
    <property type="match status" value="1"/>
</dbReference>
<keyword evidence="3" id="KW-1185">Reference proteome</keyword>
<organism evidence="2 3">
    <name type="scientific">Oleomonas cavernae</name>
    <dbReference type="NCBI Taxonomy" id="2320859"/>
    <lineage>
        <taxon>Bacteria</taxon>
        <taxon>Pseudomonadati</taxon>
        <taxon>Pseudomonadota</taxon>
        <taxon>Alphaproteobacteria</taxon>
        <taxon>Acetobacterales</taxon>
        <taxon>Acetobacteraceae</taxon>
        <taxon>Oleomonas</taxon>
    </lineage>
</organism>
<dbReference type="Gene3D" id="3.40.50.1820">
    <property type="entry name" value="alpha/beta hydrolase"/>
    <property type="match status" value="1"/>
</dbReference>